<feature type="non-terminal residue" evidence="1">
    <location>
        <position position="117"/>
    </location>
</feature>
<gene>
    <name evidence="1" type="ORF">E5986_07115</name>
</gene>
<sequence length="117" mass="12662">MRASDMAYMELVWAPGGAQADFGDVDVLLGGARTRMRFFALGFPFSNMGFCQLFVGVTSECVCQGLKDAFGHIGGVPHRIVFDNATGAGRRCGDKATEVFITYWKLPSSRSLVSLVT</sequence>
<comment type="caution">
    <text evidence="1">The sequence shown here is derived from an EMBL/GenBank/DDBJ whole genome shotgun (WGS) entry which is preliminary data.</text>
</comment>
<evidence type="ECO:0008006" key="3">
    <source>
        <dbReference type="Google" id="ProtNLM"/>
    </source>
</evidence>
<protein>
    <recommendedName>
        <fullName evidence="3">Transposase family protein</fullName>
    </recommendedName>
</protein>
<evidence type="ECO:0000313" key="2">
    <source>
        <dbReference type="Proteomes" id="UP000308978"/>
    </source>
</evidence>
<accession>A0A4S4G4U4</accession>
<organism evidence="1 2">
    <name type="scientific">Adlercreutzia caecimuris</name>
    <dbReference type="NCBI Taxonomy" id="671266"/>
    <lineage>
        <taxon>Bacteria</taxon>
        <taxon>Bacillati</taxon>
        <taxon>Actinomycetota</taxon>
        <taxon>Coriobacteriia</taxon>
        <taxon>Eggerthellales</taxon>
        <taxon>Eggerthellaceae</taxon>
        <taxon>Adlercreutzia</taxon>
    </lineage>
</organism>
<evidence type="ECO:0000313" key="1">
    <source>
        <dbReference type="EMBL" id="THG37216.1"/>
    </source>
</evidence>
<name>A0A4S4G4U4_9ACTN</name>
<dbReference type="EMBL" id="SSTJ01000007">
    <property type="protein sequence ID" value="THG37216.1"/>
    <property type="molecule type" value="Genomic_DNA"/>
</dbReference>
<proteinExistence type="predicted"/>
<reference evidence="1 2" key="1">
    <citation type="submission" date="2019-04" db="EMBL/GenBank/DDBJ databases">
        <title>Microbes associate with the intestines of laboratory mice.</title>
        <authorList>
            <person name="Navarre W."/>
            <person name="Wong E."/>
            <person name="Huang K.C."/>
            <person name="Tropini C."/>
            <person name="Ng K."/>
            <person name="Yu B."/>
        </authorList>
    </citation>
    <scope>NUCLEOTIDE SEQUENCE [LARGE SCALE GENOMIC DNA]</scope>
    <source>
        <strain evidence="1 2">NM80_B27</strain>
    </source>
</reference>
<dbReference type="AlphaFoldDB" id="A0A4S4G4U4"/>
<dbReference type="Proteomes" id="UP000308978">
    <property type="component" value="Unassembled WGS sequence"/>
</dbReference>